<reference evidence="1 2" key="1">
    <citation type="submission" date="2016-03" db="EMBL/GenBank/DDBJ databases">
        <title>Trachymyrmex septentrionalis WGS genome.</title>
        <authorList>
            <person name="Nygaard S."/>
            <person name="Hu H."/>
            <person name="Boomsma J."/>
            <person name="Zhang G."/>
        </authorList>
    </citation>
    <scope>NUCLEOTIDE SEQUENCE [LARGE SCALE GENOMIC DNA]</scope>
    <source>
        <strain evidence="1">Tsep2-gDNA-1</strain>
        <tissue evidence="1">Whole body</tissue>
    </source>
</reference>
<dbReference type="EMBL" id="KQ981432">
    <property type="protein sequence ID" value="KYN41683.1"/>
    <property type="molecule type" value="Genomic_DNA"/>
</dbReference>
<dbReference type="Proteomes" id="UP000078541">
    <property type="component" value="Unassembled WGS sequence"/>
</dbReference>
<evidence type="ECO:0000313" key="2">
    <source>
        <dbReference type="Proteomes" id="UP000078541"/>
    </source>
</evidence>
<organism evidence="1 2">
    <name type="scientific">Trachymyrmex septentrionalis</name>
    <dbReference type="NCBI Taxonomy" id="34720"/>
    <lineage>
        <taxon>Eukaryota</taxon>
        <taxon>Metazoa</taxon>
        <taxon>Ecdysozoa</taxon>
        <taxon>Arthropoda</taxon>
        <taxon>Hexapoda</taxon>
        <taxon>Insecta</taxon>
        <taxon>Pterygota</taxon>
        <taxon>Neoptera</taxon>
        <taxon>Endopterygota</taxon>
        <taxon>Hymenoptera</taxon>
        <taxon>Apocrita</taxon>
        <taxon>Aculeata</taxon>
        <taxon>Formicoidea</taxon>
        <taxon>Formicidae</taxon>
        <taxon>Myrmicinae</taxon>
        <taxon>Trachymyrmex</taxon>
    </lineage>
</organism>
<gene>
    <name evidence="1" type="ORF">ALC56_03903</name>
</gene>
<accession>A0A151JYZ6</accession>
<evidence type="ECO:0000313" key="1">
    <source>
        <dbReference type="EMBL" id="KYN41683.1"/>
    </source>
</evidence>
<proteinExistence type="predicted"/>
<sequence>MFFFLTDKRGILDFTAEQLQYIPRIVLLHEFENYVELLWDRLPEHLKTDPEVQRCRPCIEHYNRQRTHINGPPSLIKNCDISSYFPALDLSNGEYELGLTNFETYNAIPYVTFTNNKFYFDTNNKIITIPEGSYEVDS</sequence>
<keyword evidence="2" id="KW-1185">Reference proteome</keyword>
<dbReference type="AlphaFoldDB" id="A0A151JYZ6"/>
<name>A0A151JYZ6_9HYME</name>
<protein>
    <submittedName>
        <fullName evidence="1">Uncharacterized protein</fullName>
    </submittedName>
</protein>